<comment type="similarity">
    <text evidence="2">Belongs to the TonB family.</text>
</comment>
<comment type="subcellular location">
    <subcellularLocation>
        <location evidence="1">Cell inner membrane</location>
        <topology evidence="1">Single-pass membrane protein</topology>
        <orientation evidence="1">Periplasmic side</orientation>
    </subcellularLocation>
</comment>
<evidence type="ECO:0000256" key="9">
    <source>
        <dbReference type="ARBA" id="ARBA00023136"/>
    </source>
</evidence>
<evidence type="ECO:0000256" key="3">
    <source>
        <dbReference type="ARBA" id="ARBA00022448"/>
    </source>
</evidence>
<dbReference type="RefSeq" id="WP_265126251.1">
    <property type="nucleotide sequence ID" value="NZ_JAPCHY010000001.1"/>
</dbReference>
<dbReference type="InterPro" id="IPR037682">
    <property type="entry name" value="TonB_C"/>
</dbReference>
<accession>A0ABT3JRU8</accession>
<evidence type="ECO:0000256" key="1">
    <source>
        <dbReference type="ARBA" id="ARBA00004383"/>
    </source>
</evidence>
<dbReference type="PANTHER" id="PTHR33446">
    <property type="entry name" value="PROTEIN TONB-RELATED"/>
    <property type="match status" value="1"/>
</dbReference>
<gene>
    <name evidence="11" type="ORF">OK345_01630</name>
</gene>
<evidence type="ECO:0000256" key="4">
    <source>
        <dbReference type="ARBA" id="ARBA00022475"/>
    </source>
</evidence>
<dbReference type="Proteomes" id="UP001209922">
    <property type="component" value="Unassembled WGS sequence"/>
</dbReference>
<evidence type="ECO:0000256" key="6">
    <source>
        <dbReference type="ARBA" id="ARBA00022692"/>
    </source>
</evidence>
<name>A0ABT3JRU8_9XANT</name>
<dbReference type="Pfam" id="PF03544">
    <property type="entry name" value="TonB_C"/>
    <property type="match status" value="1"/>
</dbReference>
<keyword evidence="12" id="KW-1185">Reference proteome</keyword>
<dbReference type="PANTHER" id="PTHR33446:SF2">
    <property type="entry name" value="PROTEIN TONB"/>
    <property type="match status" value="1"/>
</dbReference>
<keyword evidence="6" id="KW-0812">Transmembrane</keyword>
<dbReference type="PROSITE" id="PS52015">
    <property type="entry name" value="TONB_CTD"/>
    <property type="match status" value="1"/>
</dbReference>
<evidence type="ECO:0000313" key="12">
    <source>
        <dbReference type="Proteomes" id="UP001209922"/>
    </source>
</evidence>
<dbReference type="SUPFAM" id="SSF74653">
    <property type="entry name" value="TolA/TonB C-terminal domain"/>
    <property type="match status" value="1"/>
</dbReference>
<keyword evidence="5" id="KW-0997">Cell inner membrane</keyword>
<evidence type="ECO:0000256" key="2">
    <source>
        <dbReference type="ARBA" id="ARBA00006555"/>
    </source>
</evidence>
<evidence type="ECO:0000256" key="5">
    <source>
        <dbReference type="ARBA" id="ARBA00022519"/>
    </source>
</evidence>
<dbReference type="EMBL" id="JAPCHY010000001">
    <property type="protein sequence ID" value="MCW4471210.1"/>
    <property type="molecule type" value="Genomic_DNA"/>
</dbReference>
<keyword evidence="7" id="KW-0653">Protein transport</keyword>
<protein>
    <submittedName>
        <fullName evidence="11">Energy transducer TonB</fullName>
    </submittedName>
</protein>
<sequence length="225" mass="24366">MMVRTQSHAWPARFDVSRILALSAAIALHLLALGLLLVPLSQAPIRLEQPRETFRWVIPEIMPVTPPPPKPEEVPVTRQVSPPTPAPALAPVQIETPPLPVFSTEAVVPELSVPSTLPTTETGSPSIAPAQPVAGVQLRYLRSPAPAYPRDALRAGLEGTVVLKVLVDTDGSPLKVEVERSSGHRVLDQAARTQVLRQWKFQPAVDGGRPVQAYGLIPIDFSLQR</sequence>
<proteinExistence type="inferred from homology"/>
<comment type="caution">
    <text evidence="11">The sequence shown here is derived from an EMBL/GenBank/DDBJ whole genome shotgun (WGS) entry which is preliminary data.</text>
</comment>
<keyword evidence="8" id="KW-1133">Transmembrane helix</keyword>
<dbReference type="NCBIfam" id="TIGR01352">
    <property type="entry name" value="tonB_Cterm"/>
    <property type="match status" value="1"/>
</dbReference>
<evidence type="ECO:0000256" key="8">
    <source>
        <dbReference type="ARBA" id="ARBA00022989"/>
    </source>
</evidence>
<organism evidence="11 12">
    <name type="scientific">Xanthomonas chitinilytica</name>
    <dbReference type="NCBI Taxonomy" id="2989819"/>
    <lineage>
        <taxon>Bacteria</taxon>
        <taxon>Pseudomonadati</taxon>
        <taxon>Pseudomonadota</taxon>
        <taxon>Gammaproteobacteria</taxon>
        <taxon>Lysobacterales</taxon>
        <taxon>Lysobacteraceae</taxon>
        <taxon>Xanthomonas</taxon>
    </lineage>
</organism>
<feature type="domain" description="TonB C-terminal" evidence="10">
    <location>
        <begin position="133"/>
        <end position="225"/>
    </location>
</feature>
<reference evidence="11 12" key="1">
    <citation type="submission" date="2022-10" db="EMBL/GenBank/DDBJ databases">
        <title>Xanthomonas sp. H13-6.</title>
        <authorList>
            <person name="Liu X."/>
            <person name="Deng Z."/>
            <person name="Jiang Y."/>
            <person name="Yu T."/>
            <person name="Ai J."/>
        </authorList>
    </citation>
    <scope>NUCLEOTIDE SEQUENCE [LARGE SCALE GENOMIC DNA]</scope>
    <source>
        <strain evidence="11 12">H13-6</strain>
    </source>
</reference>
<keyword evidence="4" id="KW-1003">Cell membrane</keyword>
<evidence type="ECO:0000313" key="11">
    <source>
        <dbReference type="EMBL" id="MCW4471210.1"/>
    </source>
</evidence>
<keyword evidence="3" id="KW-0813">Transport</keyword>
<dbReference type="InterPro" id="IPR051045">
    <property type="entry name" value="TonB-dependent_transducer"/>
</dbReference>
<dbReference type="Gene3D" id="3.30.1150.10">
    <property type="match status" value="1"/>
</dbReference>
<dbReference type="InterPro" id="IPR006260">
    <property type="entry name" value="TonB/TolA_C"/>
</dbReference>
<evidence type="ECO:0000256" key="7">
    <source>
        <dbReference type="ARBA" id="ARBA00022927"/>
    </source>
</evidence>
<evidence type="ECO:0000259" key="10">
    <source>
        <dbReference type="PROSITE" id="PS52015"/>
    </source>
</evidence>
<keyword evidence="9" id="KW-0472">Membrane</keyword>